<comment type="caution">
    <text evidence="10">The sequence shown here is derived from an EMBL/GenBank/DDBJ whole genome shotgun (WGS) entry which is preliminary data.</text>
</comment>
<reference evidence="10 11" key="1">
    <citation type="submission" date="2024-04" db="EMBL/GenBank/DDBJ databases">
        <title>Flavobacterium sp. DGU38 16S ribosomal RNA gene Genome sequencing and assembly.</title>
        <authorList>
            <person name="Park S."/>
        </authorList>
    </citation>
    <scope>NUCLEOTIDE SEQUENCE [LARGE SCALE GENOMIC DNA]</scope>
    <source>
        <strain evidence="10 11">DGU38</strain>
    </source>
</reference>
<keyword evidence="10" id="KW-0675">Receptor</keyword>
<evidence type="ECO:0000256" key="6">
    <source>
        <dbReference type="ARBA" id="ARBA00023136"/>
    </source>
</evidence>
<evidence type="ECO:0000256" key="8">
    <source>
        <dbReference type="PROSITE-ProRule" id="PRU01360"/>
    </source>
</evidence>
<evidence type="ECO:0000256" key="7">
    <source>
        <dbReference type="ARBA" id="ARBA00023237"/>
    </source>
</evidence>
<evidence type="ECO:0000313" key="11">
    <source>
        <dbReference type="Proteomes" id="UP001485226"/>
    </source>
</evidence>
<keyword evidence="7 8" id="KW-0998">Cell outer membrane</keyword>
<evidence type="ECO:0000313" key="10">
    <source>
        <dbReference type="EMBL" id="MEL1255109.1"/>
    </source>
</evidence>
<dbReference type="InterPro" id="IPR039426">
    <property type="entry name" value="TonB-dep_rcpt-like"/>
</dbReference>
<keyword evidence="5" id="KW-0732">Signal</keyword>
<keyword evidence="6 8" id="KW-0472">Membrane</keyword>
<accession>A0ABU9IRL7</accession>
<protein>
    <submittedName>
        <fullName evidence="10">TonB-dependent receptor plug domain-containing protein</fullName>
    </submittedName>
</protein>
<dbReference type="Gene3D" id="2.170.130.10">
    <property type="entry name" value="TonB-dependent receptor, plug domain"/>
    <property type="match status" value="1"/>
</dbReference>
<dbReference type="InterPro" id="IPR012910">
    <property type="entry name" value="Plug_dom"/>
</dbReference>
<organism evidence="10 11">
    <name type="scientific">Flavobacterium calami</name>
    <dbReference type="NCBI Taxonomy" id="3139144"/>
    <lineage>
        <taxon>Bacteria</taxon>
        <taxon>Pseudomonadati</taxon>
        <taxon>Bacteroidota</taxon>
        <taxon>Flavobacteriia</taxon>
        <taxon>Flavobacteriales</taxon>
        <taxon>Flavobacteriaceae</taxon>
        <taxon>Flavobacterium</taxon>
    </lineage>
</organism>
<comment type="similarity">
    <text evidence="8">Belongs to the TonB-dependent receptor family.</text>
</comment>
<evidence type="ECO:0000256" key="1">
    <source>
        <dbReference type="ARBA" id="ARBA00004571"/>
    </source>
</evidence>
<keyword evidence="4 8" id="KW-0812">Transmembrane</keyword>
<dbReference type="SUPFAM" id="SSF56935">
    <property type="entry name" value="Porins"/>
    <property type="match status" value="1"/>
</dbReference>
<dbReference type="InterPro" id="IPR036942">
    <property type="entry name" value="Beta-barrel_TonB_sf"/>
</dbReference>
<gene>
    <name evidence="10" type="ORF">AAEO57_15070</name>
</gene>
<sequence>MTLNFKPKGSLNFFAIVFSFQFLSAQYNIQNDTLKSNLLQEVEISSGSKTKTKETIKIDVLDVKDLRNTSVTLGDAINRMSGIRIRETGGLGSSSTIFLNGFTGRSVKYFKDDIPIDYLGESFNVLTLPTTFLNRVEIYKGILPSNLGADALGGAINFVTQNNNKKHFNLSYEYGSFNTNRFTMNLFSVSNSKKYFAGIDGFYNHSDNDYRVNVKIVDPQTATLSEKNVRRFHDKFANGFVEVYGGIKDKFYADELKVGITFTKTRKDQQHGALMTNPYGQIYIKESVIAPTINYKKAFLNHKLLFTNFNTYSVINSKVIDTCGCSYDWYGNKTVVPAREGEADADGSLSDIDFKNFINRTFINYSINDFNKLTFNLVYSDQSRKGTDPYGPVYFFSGRDILSVPATYKKLVISLGWESKYLRDKLTNNLIIKSYNFETDGVDGGLSNYKEETVKNKGTHYGASESIKYAINEKSFLRAGFENAYRLPEQGELYGDGQFLLSNFNLKPEQSLNINFGYRYDSGSKSYFETSIFYRKTENLIILVPVFLPFSQYSNVNKVKGYGVEIDGGCEIIKNLNINGNLTYQDLRLFGISDPAQKFLNDARLRNTPFLFGNLSLDFNKKNVITEDDAFRSYYNYSYTLNYYLANVPKSSEPSNIFGKPKINTDLVIPTQHLHSVGIVYSFKNEKINLGFEVRNLFDEKLYDNFKVQKAGRGYYLKIRYLFY</sequence>
<proteinExistence type="inferred from homology"/>
<evidence type="ECO:0000256" key="3">
    <source>
        <dbReference type="ARBA" id="ARBA00022452"/>
    </source>
</evidence>
<evidence type="ECO:0000256" key="4">
    <source>
        <dbReference type="ARBA" id="ARBA00022692"/>
    </source>
</evidence>
<dbReference type="Proteomes" id="UP001485226">
    <property type="component" value="Unassembled WGS sequence"/>
</dbReference>
<dbReference type="PROSITE" id="PS52016">
    <property type="entry name" value="TONB_DEPENDENT_REC_3"/>
    <property type="match status" value="1"/>
</dbReference>
<evidence type="ECO:0000256" key="5">
    <source>
        <dbReference type="ARBA" id="ARBA00022729"/>
    </source>
</evidence>
<keyword evidence="11" id="KW-1185">Reference proteome</keyword>
<dbReference type="PANTHER" id="PTHR30069">
    <property type="entry name" value="TONB-DEPENDENT OUTER MEMBRANE RECEPTOR"/>
    <property type="match status" value="1"/>
</dbReference>
<dbReference type="EMBL" id="JBBYHS010000015">
    <property type="protein sequence ID" value="MEL1255109.1"/>
    <property type="molecule type" value="Genomic_DNA"/>
</dbReference>
<dbReference type="Pfam" id="PF07715">
    <property type="entry name" value="Plug"/>
    <property type="match status" value="1"/>
</dbReference>
<dbReference type="Gene3D" id="2.40.170.20">
    <property type="entry name" value="TonB-dependent receptor, beta-barrel domain"/>
    <property type="match status" value="1"/>
</dbReference>
<dbReference type="RefSeq" id="WP_341693850.1">
    <property type="nucleotide sequence ID" value="NZ_JBBYHS010000015.1"/>
</dbReference>
<name>A0ABU9IRL7_9FLAO</name>
<evidence type="ECO:0000259" key="9">
    <source>
        <dbReference type="Pfam" id="PF07715"/>
    </source>
</evidence>
<dbReference type="InterPro" id="IPR037066">
    <property type="entry name" value="Plug_dom_sf"/>
</dbReference>
<dbReference type="PANTHER" id="PTHR30069:SF29">
    <property type="entry name" value="HEMOGLOBIN AND HEMOGLOBIN-HAPTOGLOBIN-BINDING PROTEIN 1-RELATED"/>
    <property type="match status" value="1"/>
</dbReference>
<feature type="domain" description="TonB-dependent receptor plug" evidence="9">
    <location>
        <begin position="53"/>
        <end position="155"/>
    </location>
</feature>
<keyword evidence="2 8" id="KW-0813">Transport</keyword>
<keyword evidence="3 8" id="KW-1134">Transmembrane beta strand</keyword>
<evidence type="ECO:0000256" key="2">
    <source>
        <dbReference type="ARBA" id="ARBA00022448"/>
    </source>
</evidence>
<comment type="subcellular location">
    <subcellularLocation>
        <location evidence="1 8">Cell outer membrane</location>
        <topology evidence="1 8">Multi-pass membrane protein</topology>
    </subcellularLocation>
</comment>